<organism evidence="2 3">
    <name type="scientific">Streptomyces zhihengii</name>
    <dbReference type="NCBI Taxonomy" id="1818004"/>
    <lineage>
        <taxon>Bacteria</taxon>
        <taxon>Bacillati</taxon>
        <taxon>Actinomycetota</taxon>
        <taxon>Actinomycetes</taxon>
        <taxon>Kitasatosporales</taxon>
        <taxon>Streptomycetaceae</taxon>
        <taxon>Streptomyces</taxon>
    </lineage>
</organism>
<dbReference type="InterPro" id="IPR000073">
    <property type="entry name" value="AB_hydrolase_1"/>
</dbReference>
<dbReference type="InterPro" id="IPR029058">
    <property type="entry name" value="AB_hydrolase_fold"/>
</dbReference>
<sequence length="265" mass="27526">MDNRSSTVSLTTSSDGTAIACEQRGAGPALVLVGGALCTAASDAPLAGLLAADFTVYTYDRRGRGGSGDRSPYAVEREIEDLAAVVALAGGEVMVHGMSSGAALALRAAAAGVPVRRLSVYEPPYATGPEARTAHLARTRRLRELLAEGRAGDALAEFLRAVGMPDEALYGLRRLPVWADMEKLAPTLVYDHEVLGDGTVPVDVLASVTDRVLVVDGGASPAPMREAARSVATALPRARHRTLTGQTHEVAPHILAPALAAFLAE</sequence>
<protein>
    <submittedName>
        <fullName evidence="2">Alpha/beta fold hydrolase</fullName>
    </submittedName>
</protein>
<dbReference type="GO" id="GO:0016787">
    <property type="term" value="F:hydrolase activity"/>
    <property type="evidence" value="ECO:0007669"/>
    <property type="project" value="UniProtKB-KW"/>
</dbReference>
<dbReference type="SUPFAM" id="SSF53474">
    <property type="entry name" value="alpha/beta-Hydrolases"/>
    <property type="match status" value="1"/>
</dbReference>
<dbReference type="Gene3D" id="3.40.50.1820">
    <property type="entry name" value="alpha/beta hydrolase"/>
    <property type="match status" value="1"/>
</dbReference>
<proteinExistence type="predicted"/>
<accession>A0ABS2UNY6</accession>
<dbReference type="Pfam" id="PF12697">
    <property type="entry name" value="Abhydrolase_6"/>
    <property type="match status" value="1"/>
</dbReference>
<gene>
    <name evidence="2" type="ORF">JE024_10780</name>
</gene>
<feature type="domain" description="AB hydrolase-1" evidence="1">
    <location>
        <begin position="31"/>
        <end position="254"/>
    </location>
</feature>
<dbReference type="Proteomes" id="UP000664109">
    <property type="component" value="Unassembled WGS sequence"/>
</dbReference>
<dbReference type="EMBL" id="JAFEJA010000001">
    <property type="protein sequence ID" value="MBM9619202.1"/>
    <property type="molecule type" value="Genomic_DNA"/>
</dbReference>
<evidence type="ECO:0000313" key="3">
    <source>
        <dbReference type="Proteomes" id="UP000664109"/>
    </source>
</evidence>
<keyword evidence="3" id="KW-1185">Reference proteome</keyword>
<reference evidence="2 3" key="1">
    <citation type="journal article" date="2016" name="Arch. Microbiol.">
        <title>Streptomyces zhihengii sp. nov., isolated from rhizospheric soil of Psammosilene tunicoides.</title>
        <authorList>
            <person name="Huang M.J."/>
            <person name="Fei J.J."/>
            <person name="Salam N."/>
            <person name="Kim C.J."/>
            <person name="Hozzein W.N."/>
            <person name="Xiao M."/>
            <person name="Huang H.Q."/>
            <person name="Li W.J."/>
        </authorList>
    </citation>
    <scope>NUCLEOTIDE SEQUENCE [LARGE SCALE GENOMIC DNA]</scope>
    <source>
        <strain evidence="2 3">YIM T102</strain>
    </source>
</reference>
<dbReference type="RefSeq" id="WP_205373372.1">
    <property type="nucleotide sequence ID" value="NZ_JAFEJA010000001.1"/>
</dbReference>
<evidence type="ECO:0000313" key="2">
    <source>
        <dbReference type="EMBL" id="MBM9619202.1"/>
    </source>
</evidence>
<name>A0ABS2UNY6_9ACTN</name>
<comment type="caution">
    <text evidence="2">The sequence shown here is derived from an EMBL/GenBank/DDBJ whole genome shotgun (WGS) entry which is preliminary data.</text>
</comment>
<evidence type="ECO:0000259" key="1">
    <source>
        <dbReference type="Pfam" id="PF12697"/>
    </source>
</evidence>
<keyword evidence="2" id="KW-0378">Hydrolase</keyword>